<dbReference type="AlphaFoldDB" id="C8XG74"/>
<dbReference type="PROSITE" id="PS00583">
    <property type="entry name" value="PFKB_KINASES_1"/>
    <property type="match status" value="1"/>
</dbReference>
<dbReference type="Proteomes" id="UP000002218">
    <property type="component" value="Chromosome"/>
</dbReference>
<gene>
    <name evidence="4" type="ordered locus">Namu_3778</name>
</gene>
<proteinExistence type="predicted"/>
<dbReference type="eggNOG" id="COG0524">
    <property type="taxonomic scope" value="Bacteria"/>
</dbReference>
<dbReference type="SUPFAM" id="SSF53613">
    <property type="entry name" value="Ribokinase-like"/>
    <property type="match status" value="1"/>
</dbReference>
<dbReference type="RefSeq" id="WP_015748903.1">
    <property type="nucleotide sequence ID" value="NC_013235.1"/>
</dbReference>
<protein>
    <submittedName>
        <fullName evidence="4">PfkB domain protein</fullName>
    </submittedName>
</protein>
<dbReference type="GO" id="GO:0016301">
    <property type="term" value="F:kinase activity"/>
    <property type="evidence" value="ECO:0007669"/>
    <property type="project" value="UniProtKB-KW"/>
</dbReference>
<dbReference type="STRING" id="479431.Namu_3778"/>
<dbReference type="EMBL" id="CP001737">
    <property type="protein sequence ID" value="ACV80076.1"/>
    <property type="molecule type" value="Genomic_DNA"/>
</dbReference>
<dbReference type="InterPro" id="IPR002173">
    <property type="entry name" value="Carboh/pur_kinase_PfkB_CS"/>
</dbReference>
<evidence type="ECO:0000259" key="3">
    <source>
        <dbReference type="Pfam" id="PF00294"/>
    </source>
</evidence>
<dbReference type="InParanoid" id="C8XG74"/>
<keyword evidence="1" id="KW-0808">Transferase</keyword>
<dbReference type="HOGENOM" id="CLU_027634_6_0_11"/>
<keyword evidence="2" id="KW-0418">Kinase</keyword>
<dbReference type="InterPro" id="IPR029056">
    <property type="entry name" value="Ribokinase-like"/>
</dbReference>
<evidence type="ECO:0000256" key="2">
    <source>
        <dbReference type="ARBA" id="ARBA00022777"/>
    </source>
</evidence>
<sequence>MSAAPPPRVTVVGDVGLDVRCRLTAALAPGDDTPARITAHPGGAGGNTAAWLADLGVRVELIARVGDDEAGRTAATELGARGVGCRFVVDPQHPTCRVVVLLGPDGDRTMVSDRGANAALHPDDIRLTDPGAPGHLHLSGYVLLDEASRPAGRAALARAAAAGWSTSVDPQTAAGLSAVGADTFLEWVRGVDLLLPNDTELAALGGPAAALAVVRAVAVTHGRQGATWFAGTEQRRAVVERVDDTDSTGGGDAFNAGFLAAWLDGAEPGAALAAGVRAGTRVAGAAGARPVLDGPAG</sequence>
<accession>C8XG74</accession>
<reference evidence="5" key="1">
    <citation type="submission" date="2009-09" db="EMBL/GenBank/DDBJ databases">
        <title>The complete genome of Nakamurella multipartita DSM 44233.</title>
        <authorList>
            <consortium name="US DOE Joint Genome Institute (JGI-PGF)"/>
            <person name="Lucas S."/>
            <person name="Copeland A."/>
            <person name="Lapidus A."/>
            <person name="Glavina del Rio T."/>
            <person name="Dalin E."/>
            <person name="Tice H."/>
            <person name="Bruce D."/>
            <person name="Goodwin L."/>
            <person name="Pitluck S."/>
            <person name="Kyrpides N."/>
            <person name="Mavromatis K."/>
            <person name="Ivanova N."/>
            <person name="Ovchinnikova G."/>
            <person name="Sims D."/>
            <person name="Meincke L."/>
            <person name="Brettin T."/>
            <person name="Detter J.C."/>
            <person name="Han C."/>
            <person name="Larimer F."/>
            <person name="Land M."/>
            <person name="Hauser L."/>
            <person name="Markowitz V."/>
            <person name="Cheng J.-F."/>
            <person name="Hugenholtz P."/>
            <person name="Woyke T."/>
            <person name="Wu D."/>
            <person name="Klenk H.-P."/>
            <person name="Eisen J.A."/>
        </authorList>
    </citation>
    <scope>NUCLEOTIDE SEQUENCE [LARGE SCALE GENOMIC DNA]</scope>
    <source>
        <strain evidence="5">ATCC 700099 / DSM 44233 / CIP 104796 / JCM 9543 / NBRC 105858 / Y-104</strain>
    </source>
</reference>
<evidence type="ECO:0000256" key="1">
    <source>
        <dbReference type="ARBA" id="ARBA00022679"/>
    </source>
</evidence>
<dbReference type="PANTHER" id="PTHR10584:SF167">
    <property type="entry name" value="PFKB DOMAIN PROTEIN"/>
    <property type="match status" value="1"/>
</dbReference>
<dbReference type="Pfam" id="PF00294">
    <property type="entry name" value="PfkB"/>
    <property type="match status" value="1"/>
</dbReference>
<dbReference type="KEGG" id="nml:Namu_3778"/>
<organism evidence="4 5">
    <name type="scientific">Nakamurella multipartita (strain ATCC 700099 / DSM 44233 / CIP 104796 / JCM 9543 / NBRC 105858 / Y-104)</name>
    <name type="common">Microsphaera multipartita</name>
    <dbReference type="NCBI Taxonomy" id="479431"/>
    <lineage>
        <taxon>Bacteria</taxon>
        <taxon>Bacillati</taxon>
        <taxon>Actinomycetota</taxon>
        <taxon>Actinomycetes</taxon>
        <taxon>Nakamurellales</taxon>
        <taxon>Nakamurellaceae</taxon>
        <taxon>Nakamurella</taxon>
    </lineage>
</organism>
<keyword evidence="5" id="KW-1185">Reference proteome</keyword>
<dbReference type="InterPro" id="IPR011611">
    <property type="entry name" value="PfkB_dom"/>
</dbReference>
<dbReference type="PANTHER" id="PTHR10584">
    <property type="entry name" value="SUGAR KINASE"/>
    <property type="match status" value="1"/>
</dbReference>
<evidence type="ECO:0000313" key="5">
    <source>
        <dbReference type="Proteomes" id="UP000002218"/>
    </source>
</evidence>
<name>C8XG74_NAKMY</name>
<feature type="domain" description="Carbohydrate kinase PfkB" evidence="3">
    <location>
        <begin position="9"/>
        <end position="289"/>
    </location>
</feature>
<reference evidence="4 5" key="2">
    <citation type="journal article" date="2010" name="Stand. Genomic Sci.">
        <title>Complete genome sequence of Nakamurella multipartita type strain (Y-104).</title>
        <authorList>
            <person name="Tice H."/>
            <person name="Mayilraj S."/>
            <person name="Sims D."/>
            <person name="Lapidus A."/>
            <person name="Nolan M."/>
            <person name="Lucas S."/>
            <person name="Glavina Del Rio T."/>
            <person name="Copeland A."/>
            <person name="Cheng J.F."/>
            <person name="Meincke L."/>
            <person name="Bruce D."/>
            <person name="Goodwin L."/>
            <person name="Pitluck S."/>
            <person name="Ivanova N."/>
            <person name="Mavromatis K."/>
            <person name="Ovchinnikova G."/>
            <person name="Pati A."/>
            <person name="Chen A."/>
            <person name="Palaniappan K."/>
            <person name="Land M."/>
            <person name="Hauser L."/>
            <person name="Chang Y.J."/>
            <person name="Jeffries C.D."/>
            <person name="Detter J.C."/>
            <person name="Brettin T."/>
            <person name="Rohde M."/>
            <person name="Goker M."/>
            <person name="Bristow J."/>
            <person name="Eisen J.A."/>
            <person name="Markowitz V."/>
            <person name="Hugenholtz P."/>
            <person name="Kyrpides N.C."/>
            <person name="Klenk H.P."/>
            <person name="Chen F."/>
        </authorList>
    </citation>
    <scope>NUCLEOTIDE SEQUENCE [LARGE SCALE GENOMIC DNA]</scope>
    <source>
        <strain evidence="5">ATCC 700099 / DSM 44233 / CIP 104796 / JCM 9543 / NBRC 105858 / Y-104</strain>
    </source>
</reference>
<dbReference type="PROSITE" id="PS00584">
    <property type="entry name" value="PFKB_KINASES_2"/>
    <property type="match status" value="1"/>
</dbReference>
<dbReference type="Gene3D" id="3.40.1190.20">
    <property type="match status" value="1"/>
</dbReference>
<evidence type="ECO:0000313" key="4">
    <source>
        <dbReference type="EMBL" id="ACV80076.1"/>
    </source>
</evidence>